<protein>
    <recommendedName>
        <fullName evidence="1">Exostosin GT47 domain-containing protein</fullName>
    </recommendedName>
</protein>
<dbReference type="STRING" id="447422.SAMN05660903_03191"/>
<proteinExistence type="predicted"/>
<dbReference type="InterPro" id="IPR004263">
    <property type="entry name" value="Exostosin"/>
</dbReference>
<dbReference type="Proteomes" id="UP000232673">
    <property type="component" value="Unassembled WGS sequence"/>
</dbReference>
<gene>
    <name evidence="2" type="ORF">APR41_15770</name>
</gene>
<dbReference type="EMBL" id="LKTS01000011">
    <property type="protein sequence ID" value="PKD19671.1"/>
    <property type="molecule type" value="Genomic_DNA"/>
</dbReference>
<dbReference type="Pfam" id="PF03016">
    <property type="entry name" value="Exostosin_GT47"/>
    <property type="match status" value="1"/>
</dbReference>
<dbReference type="OrthoDB" id="1416011at2"/>
<name>A0A2N0TY63_9FLAO</name>
<evidence type="ECO:0000313" key="2">
    <source>
        <dbReference type="EMBL" id="PKD19671.1"/>
    </source>
</evidence>
<sequence length="322" mass="38034">MNLFLTSAYPYHHSQNFAVSWLKESARLDTFKEHSVSDDPDAADIILFTEHHPPEDPYFFKVLKNDLYKQYPHKSILYTDIDKPLPLLPSILPSIESRYYRKRLVRSGPYIAKQYKNESVLFREESTEREFLFSFIGAARTHTIRQRILDLNYSNSFVKDSSAINLWELDSNTKKIVEKEYADVSLNSHFILCPRGEGVNSYRLYEAMEMGITPVIISDDWVPMRGPDWDEFSLRVAEKDIQEIPDILLEKKGEARKMGRLARKNWEMWFSKEVCFHHIACMCEDLMKSRESGINKKVYTYSQFLRPFHTRNLLRFYKNSLL</sequence>
<dbReference type="RefSeq" id="WP_079714195.1">
    <property type="nucleotide sequence ID" value="NZ_FUZC01000016.1"/>
</dbReference>
<dbReference type="GO" id="GO:0016757">
    <property type="term" value="F:glycosyltransferase activity"/>
    <property type="evidence" value="ECO:0007669"/>
    <property type="project" value="InterPro"/>
</dbReference>
<accession>A0A2N0TY63</accession>
<dbReference type="AlphaFoldDB" id="A0A2N0TY63"/>
<keyword evidence="3" id="KW-1185">Reference proteome</keyword>
<dbReference type="InterPro" id="IPR040911">
    <property type="entry name" value="Exostosin_GT47"/>
</dbReference>
<evidence type="ECO:0000313" key="3">
    <source>
        <dbReference type="Proteomes" id="UP000232673"/>
    </source>
</evidence>
<organism evidence="2 3">
    <name type="scientific">Salegentibacter salinarum</name>
    <dbReference type="NCBI Taxonomy" id="447422"/>
    <lineage>
        <taxon>Bacteria</taxon>
        <taxon>Pseudomonadati</taxon>
        <taxon>Bacteroidota</taxon>
        <taxon>Flavobacteriia</taxon>
        <taxon>Flavobacteriales</taxon>
        <taxon>Flavobacteriaceae</taxon>
        <taxon>Salegentibacter</taxon>
    </lineage>
</organism>
<feature type="domain" description="Exostosin GT47" evidence="1">
    <location>
        <begin position="107"/>
        <end position="248"/>
    </location>
</feature>
<reference evidence="2 3" key="1">
    <citation type="submission" date="2015-10" db="EMBL/GenBank/DDBJ databases">
        <title>Draft genome sequence of Salegentibacter salinarum KCTC 12975.</title>
        <authorList>
            <person name="Lin W."/>
            <person name="Zheng Q."/>
        </authorList>
    </citation>
    <scope>NUCLEOTIDE SEQUENCE [LARGE SCALE GENOMIC DNA]</scope>
    <source>
        <strain evidence="2 3">KCTC 12975</strain>
    </source>
</reference>
<dbReference type="PANTHER" id="PTHR11062">
    <property type="entry name" value="EXOSTOSIN HEPARAN SULFATE GLYCOSYLTRANSFERASE -RELATED"/>
    <property type="match status" value="1"/>
</dbReference>
<comment type="caution">
    <text evidence="2">The sequence shown here is derived from an EMBL/GenBank/DDBJ whole genome shotgun (WGS) entry which is preliminary data.</text>
</comment>
<evidence type="ECO:0000259" key="1">
    <source>
        <dbReference type="Pfam" id="PF03016"/>
    </source>
</evidence>